<sequence length="847" mass="93945">MAPQTEYVPRNWTRSSKDAVGHPSLFLQSNNPHIPCAFSFEVLRPNLFRTTFQSESHPLPPHPQAAIPAPDLGSEKPEIDSSETSAKFTHNGVTATVDWADTPIVSLQFVDAKTPIHTDLPFRSYAIDGSGVAHYTRYNRHTLHVGLGEKPAPMDLSNRHFVLSATDCFGYDVYRTDPMYKHIPLLINATPTGVVGVFSTSHSRGTYSVGSEMDGLWGHFKVYRQDHGGLEEYLITGRTISDVVRTYASLVGKPLRVPRWAFGYLAGGMKYSMLDEPRAADALMAFADQLRAHDIPCSGFQMSSGYTVAETEPKTRNVFTWNRHRFPDPKGWIDAYHARGIKLIANIKPYVLGSHPKYEELRAGGAFFQDPITKASAEARLWSAGGGESGVGGHIDFTSKKGYEWWYEGVKELRELGIDCMWNDNNEYTIPHDGWACALDHPNAVTTAAKERASGRKDIGLWGRALHTELMGRSSHDAVLAVRPDERPFILTRSATAGSMRYCSSSWSGDNVTSWDGMKGSNALSLGAGMCLLQCYGHDIGGFEGPQPTPELLLRWVQMGIYSSRFAINCFKTSPDNNRVGDVIEPWMYPEITPLVRATIKRRYALLPYIYSLHLESHLHATPPQRWTGWGYESDPEVWTPALKGGETQFFLGDALLVGGVFQPGEETAKLYLPKKEGDEEAEFLNLNAPYQYLKAGQWAVIESKWQDSVPVLAKVGAAIPVGKDIQVLSPGEKENPANLPPDDYRGVEIFPARAGGKWFETTWLEDDGVTISGTISSFTFRYSATEKEIIVDFAPKIEGFKPVWNCLDVILPVGEKRSVVSKSGKQLKKVGQDKVGRAIFALESVL</sequence>
<dbReference type="SUPFAM" id="SSF74650">
    <property type="entry name" value="Galactose mutarotase-like"/>
    <property type="match status" value="1"/>
</dbReference>
<dbReference type="SUPFAM" id="SSF51445">
    <property type="entry name" value="(Trans)glycosidases"/>
    <property type="match status" value="1"/>
</dbReference>
<dbReference type="InterPro" id="IPR017853">
    <property type="entry name" value="GH"/>
</dbReference>
<keyword evidence="4" id="KW-0326">Glycosidase</keyword>
<name>A0ABQ8GBV3_9PEZI</name>
<protein>
    <recommendedName>
        <fullName evidence="3">alpha-glucosidase</fullName>
        <ecNumber evidence="3">3.2.1.20</ecNumber>
    </recommendedName>
</protein>
<organism evidence="9 10">
    <name type="scientific">Macrophomina phaseolina</name>
    <dbReference type="NCBI Taxonomy" id="35725"/>
    <lineage>
        <taxon>Eukaryota</taxon>
        <taxon>Fungi</taxon>
        <taxon>Dikarya</taxon>
        <taxon>Ascomycota</taxon>
        <taxon>Pezizomycotina</taxon>
        <taxon>Dothideomycetes</taxon>
        <taxon>Dothideomycetes incertae sedis</taxon>
        <taxon>Botryosphaeriales</taxon>
        <taxon>Botryosphaeriaceae</taxon>
        <taxon>Macrophomina</taxon>
    </lineage>
</organism>
<gene>
    <name evidence="9" type="ORF">B0J12DRAFT_80013</name>
</gene>
<evidence type="ECO:0000256" key="1">
    <source>
        <dbReference type="ARBA" id="ARBA00001657"/>
    </source>
</evidence>
<dbReference type="Gene3D" id="3.20.20.80">
    <property type="entry name" value="Glycosidases"/>
    <property type="match status" value="1"/>
</dbReference>
<dbReference type="InterPro" id="IPR025887">
    <property type="entry name" value="Glyco_hydro_31_N_dom"/>
</dbReference>
<comment type="caution">
    <text evidence="9">The sequence shown here is derived from an EMBL/GenBank/DDBJ whole genome shotgun (WGS) entry which is preliminary data.</text>
</comment>
<keyword evidence="10" id="KW-1185">Reference proteome</keyword>
<comment type="catalytic activity">
    <reaction evidence="1">
        <text>Hydrolysis of terminal, non-reducing (1-&gt;4)-linked alpha-D-glucose residues with release of alpha-D-glucose.</text>
        <dbReference type="EC" id="3.2.1.20"/>
    </reaction>
</comment>
<feature type="region of interest" description="Disordered" evidence="5">
    <location>
        <begin position="53"/>
        <end position="83"/>
    </location>
</feature>
<evidence type="ECO:0000256" key="5">
    <source>
        <dbReference type="SAM" id="MobiDB-lite"/>
    </source>
</evidence>
<dbReference type="Pfam" id="PF21365">
    <property type="entry name" value="Glyco_hydro_31_3rd"/>
    <property type="match status" value="1"/>
</dbReference>
<dbReference type="InterPro" id="IPR011013">
    <property type="entry name" value="Gal_mutarotase_sf_dom"/>
</dbReference>
<evidence type="ECO:0000259" key="8">
    <source>
        <dbReference type="Pfam" id="PF21365"/>
    </source>
</evidence>
<dbReference type="PANTHER" id="PTHR22762">
    <property type="entry name" value="ALPHA-GLUCOSIDASE"/>
    <property type="match status" value="1"/>
</dbReference>
<reference evidence="9 10" key="1">
    <citation type="journal article" date="2021" name="Nat. Commun.">
        <title>Genetic determinants of endophytism in the Arabidopsis root mycobiome.</title>
        <authorList>
            <person name="Mesny F."/>
            <person name="Miyauchi S."/>
            <person name="Thiergart T."/>
            <person name="Pickel B."/>
            <person name="Atanasova L."/>
            <person name="Karlsson M."/>
            <person name="Huettel B."/>
            <person name="Barry K.W."/>
            <person name="Haridas S."/>
            <person name="Chen C."/>
            <person name="Bauer D."/>
            <person name="Andreopoulos W."/>
            <person name="Pangilinan J."/>
            <person name="LaButti K."/>
            <person name="Riley R."/>
            <person name="Lipzen A."/>
            <person name="Clum A."/>
            <person name="Drula E."/>
            <person name="Henrissat B."/>
            <person name="Kohler A."/>
            <person name="Grigoriev I.V."/>
            <person name="Martin F.M."/>
            <person name="Hacquard S."/>
        </authorList>
    </citation>
    <scope>NUCLEOTIDE SEQUENCE [LARGE SCALE GENOMIC DNA]</scope>
    <source>
        <strain evidence="9 10">MPI-SDFR-AT-0080</strain>
    </source>
</reference>
<dbReference type="PANTHER" id="PTHR22762:SF165">
    <property type="entry name" value="PUTATIVE (AFU_ORTHOLOGUE AFUA_1G06560)-RELATED"/>
    <property type="match status" value="1"/>
</dbReference>
<keyword evidence="4 9" id="KW-0378">Hydrolase</keyword>
<dbReference type="CDD" id="cd14752">
    <property type="entry name" value="GH31_N"/>
    <property type="match status" value="1"/>
</dbReference>
<evidence type="ECO:0000313" key="10">
    <source>
        <dbReference type="Proteomes" id="UP000774617"/>
    </source>
</evidence>
<dbReference type="Gene3D" id="2.60.40.1760">
    <property type="entry name" value="glycosyl hydrolase (family 31)"/>
    <property type="match status" value="1"/>
</dbReference>
<evidence type="ECO:0000259" key="6">
    <source>
        <dbReference type="Pfam" id="PF01055"/>
    </source>
</evidence>
<dbReference type="InterPro" id="IPR048395">
    <property type="entry name" value="Glyco_hydro_31_C"/>
</dbReference>
<evidence type="ECO:0000313" key="9">
    <source>
        <dbReference type="EMBL" id="KAH7051190.1"/>
    </source>
</evidence>
<dbReference type="GO" id="GO:0016787">
    <property type="term" value="F:hydrolase activity"/>
    <property type="evidence" value="ECO:0007669"/>
    <property type="project" value="UniProtKB-KW"/>
</dbReference>
<feature type="domain" description="Glycoside hydrolase family 31 N-terminal" evidence="7">
    <location>
        <begin position="38"/>
        <end position="202"/>
    </location>
</feature>
<comment type="similarity">
    <text evidence="2 4">Belongs to the glycosyl hydrolase 31 family.</text>
</comment>
<feature type="domain" description="Glycosyl hydrolase family 31 C-terminal" evidence="8">
    <location>
        <begin position="622"/>
        <end position="720"/>
    </location>
</feature>
<dbReference type="Pfam" id="PF01055">
    <property type="entry name" value="Glyco_hydro_31_2nd"/>
    <property type="match status" value="1"/>
</dbReference>
<evidence type="ECO:0000256" key="3">
    <source>
        <dbReference type="ARBA" id="ARBA00012741"/>
    </source>
</evidence>
<dbReference type="Proteomes" id="UP000774617">
    <property type="component" value="Unassembled WGS sequence"/>
</dbReference>
<accession>A0ABQ8GBV3</accession>
<evidence type="ECO:0000256" key="4">
    <source>
        <dbReference type="RuleBase" id="RU361185"/>
    </source>
</evidence>
<feature type="domain" description="Glycoside hydrolase family 31 TIM barrel" evidence="6">
    <location>
        <begin position="257"/>
        <end position="613"/>
    </location>
</feature>
<proteinExistence type="inferred from homology"/>
<dbReference type="InterPro" id="IPR000322">
    <property type="entry name" value="Glyco_hydro_31_TIM"/>
</dbReference>
<dbReference type="Pfam" id="PF13802">
    <property type="entry name" value="Gal_mutarotas_2"/>
    <property type="match status" value="1"/>
</dbReference>
<evidence type="ECO:0000256" key="2">
    <source>
        <dbReference type="ARBA" id="ARBA00007806"/>
    </source>
</evidence>
<dbReference type="EMBL" id="JAGTJR010000012">
    <property type="protein sequence ID" value="KAH7051190.1"/>
    <property type="molecule type" value="Genomic_DNA"/>
</dbReference>
<dbReference type="EC" id="3.2.1.20" evidence="3"/>
<evidence type="ECO:0000259" key="7">
    <source>
        <dbReference type="Pfam" id="PF13802"/>
    </source>
</evidence>